<reference evidence="3" key="1">
    <citation type="submission" date="2023-02" db="EMBL/GenBank/DDBJ databases">
        <title>Description of Roseinatronobacter alkalisoli sp. nov., an alkaliphilic bacerium isolated from soda soil.</title>
        <authorList>
            <person name="Wei W."/>
        </authorList>
    </citation>
    <scope>NUCLEOTIDE SEQUENCE</scope>
    <source>
        <strain evidence="3">HJB301</strain>
    </source>
</reference>
<dbReference type="PANTHER" id="PTHR43037">
    <property type="entry name" value="UNNAMED PRODUCT-RELATED"/>
    <property type="match status" value="1"/>
</dbReference>
<gene>
    <name evidence="3" type="ORF">PUT78_14710</name>
</gene>
<dbReference type="EMBL" id="JAQZSM010000014">
    <property type="protein sequence ID" value="MDD7972349.1"/>
    <property type="molecule type" value="Genomic_DNA"/>
</dbReference>
<protein>
    <submittedName>
        <fullName evidence="3">PHB depolymerase family esterase</fullName>
    </submittedName>
</protein>
<keyword evidence="2" id="KW-0378">Hydrolase</keyword>
<dbReference type="PANTHER" id="PTHR43037:SF1">
    <property type="entry name" value="BLL1128 PROTEIN"/>
    <property type="match status" value="1"/>
</dbReference>
<evidence type="ECO:0000256" key="2">
    <source>
        <dbReference type="ARBA" id="ARBA00022801"/>
    </source>
</evidence>
<dbReference type="RefSeq" id="WP_274353026.1">
    <property type="nucleotide sequence ID" value="NZ_JAQZSM010000014.1"/>
</dbReference>
<dbReference type="Gene3D" id="3.40.50.1820">
    <property type="entry name" value="alpha/beta hydrolase"/>
    <property type="match status" value="1"/>
</dbReference>
<name>A0ABT5TBM6_9RHOB</name>
<dbReference type="SUPFAM" id="SSF53474">
    <property type="entry name" value="alpha/beta-Hydrolases"/>
    <property type="match status" value="1"/>
</dbReference>
<dbReference type="Pfam" id="PF10503">
    <property type="entry name" value="Esterase_PHB"/>
    <property type="match status" value="1"/>
</dbReference>
<dbReference type="InterPro" id="IPR029058">
    <property type="entry name" value="AB_hydrolase_fold"/>
</dbReference>
<keyword evidence="1" id="KW-0732">Signal</keyword>
<dbReference type="InterPro" id="IPR050955">
    <property type="entry name" value="Plant_Biomass_Hydrol_Est"/>
</dbReference>
<proteinExistence type="predicted"/>
<organism evidence="3 4">
    <name type="scientific">Roseinatronobacter alkalisoli</name>
    <dbReference type="NCBI Taxonomy" id="3028235"/>
    <lineage>
        <taxon>Bacteria</taxon>
        <taxon>Pseudomonadati</taxon>
        <taxon>Pseudomonadota</taxon>
        <taxon>Alphaproteobacteria</taxon>
        <taxon>Rhodobacterales</taxon>
        <taxon>Paracoccaceae</taxon>
        <taxon>Roseinatronobacter</taxon>
    </lineage>
</organism>
<evidence type="ECO:0000313" key="3">
    <source>
        <dbReference type="EMBL" id="MDD7972349.1"/>
    </source>
</evidence>
<keyword evidence="4" id="KW-1185">Reference proteome</keyword>
<sequence>MSTSLAASMRRNMRHLRGQAKAVRKTQKAVAITVVNAAYAPLTAFNAKVAKQRKVRKQAVGRSLGVAVNQLRAGQPLMPAAFASTGQRHLVPKVPDGARYLTRRYRCMAGARRYKLYLPASQPKQPKGLIIMLHGCRQSPDNFAAGTHMNQLAEKHGLAIAYPQQTRQNNAALCWNWFRPGDQAKGSGEPAILAALTRKLMKELGVGRDRTFVAGLSAGGAMAAILVDEYPEVFAGAGIHSGLARGAANDVISAMSAMRNGSAVEHTPAIVVASRSVRRIIFHGGSDSTVHPSNAVNIVTAALGKDAIPSQVVTRSVRGRAYIKSTYPASAGAGPLELWSVTGAGHAWSGGRKSGSYTDSRGPDASAQMIRFFLAKPA</sequence>
<evidence type="ECO:0000256" key="1">
    <source>
        <dbReference type="ARBA" id="ARBA00022729"/>
    </source>
</evidence>
<evidence type="ECO:0000313" key="4">
    <source>
        <dbReference type="Proteomes" id="UP001431784"/>
    </source>
</evidence>
<dbReference type="NCBIfam" id="TIGR01840">
    <property type="entry name" value="esterase_phb"/>
    <property type="match status" value="1"/>
</dbReference>
<dbReference type="InterPro" id="IPR010126">
    <property type="entry name" value="Esterase_phb"/>
</dbReference>
<comment type="caution">
    <text evidence="3">The sequence shown here is derived from an EMBL/GenBank/DDBJ whole genome shotgun (WGS) entry which is preliminary data.</text>
</comment>
<accession>A0ABT5TBM6</accession>
<dbReference type="Proteomes" id="UP001431784">
    <property type="component" value="Unassembled WGS sequence"/>
</dbReference>